<evidence type="ECO:0000256" key="7">
    <source>
        <dbReference type="ARBA" id="ARBA00023157"/>
    </source>
</evidence>
<evidence type="ECO:0000313" key="15">
    <source>
        <dbReference type="EMBL" id="CAK6967353.1"/>
    </source>
</evidence>
<protein>
    <submittedName>
        <fullName evidence="15">Uncharacterized protein LOC128359841</fullName>
    </submittedName>
</protein>
<dbReference type="InterPro" id="IPR013783">
    <property type="entry name" value="Ig-like_fold"/>
</dbReference>
<gene>
    <name evidence="15" type="ORF">FSCOSCO3_A005471</name>
</gene>
<evidence type="ECO:0000256" key="2">
    <source>
        <dbReference type="ARBA" id="ARBA00022475"/>
    </source>
</evidence>
<dbReference type="InterPro" id="IPR051713">
    <property type="entry name" value="T-cell_Activation_Regulation"/>
</dbReference>
<evidence type="ECO:0000256" key="5">
    <source>
        <dbReference type="ARBA" id="ARBA00022989"/>
    </source>
</evidence>
<dbReference type="EMBL" id="CAWUFR010000103">
    <property type="protein sequence ID" value="CAK6967353.1"/>
    <property type="molecule type" value="Genomic_DNA"/>
</dbReference>
<dbReference type="InterPro" id="IPR003599">
    <property type="entry name" value="Ig_sub"/>
</dbReference>
<comment type="caution">
    <text evidence="15">The sequence shown here is derived from an EMBL/GenBank/DDBJ whole genome shotgun (WGS) entry which is preliminary data.</text>
</comment>
<dbReference type="GO" id="GO:0006955">
    <property type="term" value="P:immune response"/>
    <property type="evidence" value="ECO:0007669"/>
    <property type="project" value="TreeGrafter"/>
</dbReference>
<name>A0AAV1P7Q3_SCOSC</name>
<dbReference type="PANTHER" id="PTHR25466">
    <property type="entry name" value="T-LYMPHOCYTE ACTIVATION ANTIGEN"/>
    <property type="match status" value="1"/>
</dbReference>
<evidence type="ECO:0000259" key="14">
    <source>
        <dbReference type="PROSITE" id="PS50835"/>
    </source>
</evidence>
<proteinExistence type="predicted"/>
<feature type="compositionally biased region" description="Polar residues" evidence="11">
    <location>
        <begin position="337"/>
        <end position="348"/>
    </location>
</feature>
<evidence type="ECO:0000256" key="9">
    <source>
        <dbReference type="ARBA" id="ARBA00023180"/>
    </source>
</evidence>
<sequence>MLAMAADRWFFPLALWFICVSSNGKDLNEYEYCEYFEPRILSASLGSSVLIPCNFTTTTSHDWVSWVQTSEREKHLVKLSSEGRVTFLDPRNGRVKAFPNQGSKGNYSICIDDFQDSDTGLYLCKKGDVCLEVYLVLGTETLLLIYICVGAVAAFILLSAFGYCCMKYTFCPISALCNNKSEDYINYPAGSGASAPPIEPSRGPVDEQQRGAVNLVYENDDHDPAYMQEDSARNNSNLPGFVHYLDGIQPTQSASSIYPNLNEFNTERTDSEPTKQRFHRELFSRLRQASLGRRSQQYYVNQSELSKQQAASSQVEKQHRGVRRNKTEENCEYKNPIYNSSTDRVNQL</sequence>
<dbReference type="Pfam" id="PF07686">
    <property type="entry name" value="V-set"/>
    <property type="match status" value="1"/>
</dbReference>
<dbReference type="GO" id="GO:0042102">
    <property type="term" value="P:positive regulation of T cell proliferation"/>
    <property type="evidence" value="ECO:0007669"/>
    <property type="project" value="TreeGrafter"/>
</dbReference>
<keyword evidence="10" id="KW-0393">Immunoglobulin domain</keyword>
<organism evidence="15 16">
    <name type="scientific">Scomber scombrus</name>
    <name type="common">Atlantic mackerel</name>
    <name type="synonym">Scomber vernalis</name>
    <dbReference type="NCBI Taxonomy" id="13677"/>
    <lineage>
        <taxon>Eukaryota</taxon>
        <taxon>Metazoa</taxon>
        <taxon>Chordata</taxon>
        <taxon>Craniata</taxon>
        <taxon>Vertebrata</taxon>
        <taxon>Euteleostomi</taxon>
        <taxon>Actinopterygii</taxon>
        <taxon>Neopterygii</taxon>
        <taxon>Teleostei</taxon>
        <taxon>Neoteleostei</taxon>
        <taxon>Acanthomorphata</taxon>
        <taxon>Pelagiaria</taxon>
        <taxon>Scombriformes</taxon>
        <taxon>Scombridae</taxon>
        <taxon>Scomber</taxon>
    </lineage>
</organism>
<dbReference type="GO" id="GO:0071222">
    <property type="term" value="P:cellular response to lipopolysaccharide"/>
    <property type="evidence" value="ECO:0007669"/>
    <property type="project" value="TreeGrafter"/>
</dbReference>
<feature type="region of interest" description="Disordered" evidence="11">
    <location>
        <begin position="302"/>
        <end position="348"/>
    </location>
</feature>
<evidence type="ECO:0000256" key="12">
    <source>
        <dbReference type="SAM" id="Phobius"/>
    </source>
</evidence>
<reference evidence="15 16" key="1">
    <citation type="submission" date="2024-01" db="EMBL/GenBank/DDBJ databases">
        <authorList>
            <person name="Alioto T."/>
            <person name="Alioto T."/>
            <person name="Gomez Garrido J."/>
        </authorList>
    </citation>
    <scope>NUCLEOTIDE SEQUENCE [LARGE SCALE GENOMIC DNA]</scope>
</reference>
<keyword evidence="2" id="KW-1003">Cell membrane</keyword>
<dbReference type="GO" id="GO:0007166">
    <property type="term" value="P:cell surface receptor signaling pathway"/>
    <property type="evidence" value="ECO:0007669"/>
    <property type="project" value="TreeGrafter"/>
</dbReference>
<keyword evidence="7" id="KW-1015">Disulfide bond</keyword>
<evidence type="ECO:0000313" key="16">
    <source>
        <dbReference type="Proteomes" id="UP001314229"/>
    </source>
</evidence>
<dbReference type="AlphaFoldDB" id="A0AAV1P7Q3"/>
<feature type="compositionally biased region" description="Polar residues" evidence="11">
    <location>
        <begin position="302"/>
        <end position="315"/>
    </location>
</feature>
<keyword evidence="6 12" id="KW-0472">Membrane</keyword>
<dbReference type="SUPFAM" id="SSF48726">
    <property type="entry name" value="Immunoglobulin"/>
    <property type="match status" value="1"/>
</dbReference>
<dbReference type="Gene3D" id="2.60.40.10">
    <property type="entry name" value="Immunoglobulins"/>
    <property type="match status" value="1"/>
</dbReference>
<evidence type="ECO:0000256" key="13">
    <source>
        <dbReference type="SAM" id="SignalP"/>
    </source>
</evidence>
<dbReference type="CDD" id="cd00099">
    <property type="entry name" value="IgV"/>
    <property type="match status" value="1"/>
</dbReference>
<evidence type="ECO:0000256" key="8">
    <source>
        <dbReference type="ARBA" id="ARBA00023170"/>
    </source>
</evidence>
<dbReference type="SMART" id="SM00409">
    <property type="entry name" value="IG"/>
    <property type="match status" value="1"/>
</dbReference>
<feature type="transmembrane region" description="Helical" evidence="12">
    <location>
        <begin position="143"/>
        <end position="164"/>
    </location>
</feature>
<dbReference type="PANTHER" id="PTHR25466:SF14">
    <property type="entry name" value="BUTYROPHILIN SUBFAMILY 2 MEMBER A2-LIKE-RELATED"/>
    <property type="match status" value="1"/>
</dbReference>
<evidence type="ECO:0000256" key="10">
    <source>
        <dbReference type="ARBA" id="ARBA00023319"/>
    </source>
</evidence>
<evidence type="ECO:0000256" key="6">
    <source>
        <dbReference type="ARBA" id="ARBA00023136"/>
    </source>
</evidence>
<dbReference type="GO" id="GO:0042130">
    <property type="term" value="P:negative regulation of T cell proliferation"/>
    <property type="evidence" value="ECO:0007669"/>
    <property type="project" value="TreeGrafter"/>
</dbReference>
<dbReference type="PROSITE" id="PS50835">
    <property type="entry name" value="IG_LIKE"/>
    <property type="match status" value="1"/>
</dbReference>
<dbReference type="InterPro" id="IPR007110">
    <property type="entry name" value="Ig-like_dom"/>
</dbReference>
<keyword evidence="8" id="KW-0675">Receptor</keyword>
<comment type="subcellular location">
    <subcellularLocation>
        <location evidence="1">Cell membrane</location>
        <topology evidence="1">Single-pass type I membrane protein</topology>
    </subcellularLocation>
</comment>
<dbReference type="InterPro" id="IPR036179">
    <property type="entry name" value="Ig-like_dom_sf"/>
</dbReference>
<keyword evidence="3 12" id="KW-0812">Transmembrane</keyword>
<keyword evidence="9" id="KW-0325">Glycoprotein</keyword>
<dbReference type="InterPro" id="IPR013106">
    <property type="entry name" value="Ig_V-set"/>
</dbReference>
<keyword evidence="4 13" id="KW-0732">Signal</keyword>
<dbReference type="GO" id="GO:0009897">
    <property type="term" value="C:external side of plasma membrane"/>
    <property type="evidence" value="ECO:0007669"/>
    <property type="project" value="TreeGrafter"/>
</dbReference>
<evidence type="ECO:0000256" key="3">
    <source>
        <dbReference type="ARBA" id="ARBA00022692"/>
    </source>
</evidence>
<evidence type="ECO:0000256" key="4">
    <source>
        <dbReference type="ARBA" id="ARBA00022729"/>
    </source>
</evidence>
<feature type="signal peptide" evidence="13">
    <location>
        <begin position="1"/>
        <end position="24"/>
    </location>
</feature>
<feature type="domain" description="Ig-like" evidence="14">
    <location>
        <begin position="46"/>
        <end position="124"/>
    </location>
</feature>
<feature type="chain" id="PRO_5043370833" evidence="13">
    <location>
        <begin position="25"/>
        <end position="348"/>
    </location>
</feature>
<dbReference type="Proteomes" id="UP001314229">
    <property type="component" value="Unassembled WGS sequence"/>
</dbReference>
<keyword evidence="5 12" id="KW-1133">Transmembrane helix</keyword>
<keyword evidence="16" id="KW-1185">Reference proteome</keyword>
<dbReference type="GO" id="GO:0031295">
    <property type="term" value="P:T cell costimulation"/>
    <property type="evidence" value="ECO:0007669"/>
    <property type="project" value="TreeGrafter"/>
</dbReference>
<evidence type="ECO:0000256" key="1">
    <source>
        <dbReference type="ARBA" id="ARBA00004251"/>
    </source>
</evidence>
<accession>A0AAV1P7Q3</accession>
<evidence type="ECO:0000256" key="11">
    <source>
        <dbReference type="SAM" id="MobiDB-lite"/>
    </source>
</evidence>